<reference evidence="1" key="1">
    <citation type="submission" date="2016-10" db="EMBL/GenBank/DDBJ databases">
        <title>Sequence of Gallionella enrichment culture.</title>
        <authorList>
            <person name="Poehlein A."/>
            <person name="Muehling M."/>
            <person name="Daniel R."/>
        </authorList>
    </citation>
    <scope>NUCLEOTIDE SEQUENCE</scope>
</reference>
<gene>
    <name evidence="1" type="ORF">GALL_286860</name>
</gene>
<accession>A0A1J5R0E9</accession>
<dbReference type="AlphaFoldDB" id="A0A1J5R0E9"/>
<evidence type="ECO:0000313" key="1">
    <source>
        <dbReference type="EMBL" id="OIQ89422.1"/>
    </source>
</evidence>
<comment type="caution">
    <text evidence="1">The sequence shown here is derived from an EMBL/GenBank/DDBJ whole genome shotgun (WGS) entry which is preliminary data.</text>
</comment>
<dbReference type="EMBL" id="MLJW01000331">
    <property type="protein sequence ID" value="OIQ89422.1"/>
    <property type="molecule type" value="Genomic_DNA"/>
</dbReference>
<name>A0A1J5R0E9_9ZZZZ</name>
<organism evidence="1">
    <name type="scientific">mine drainage metagenome</name>
    <dbReference type="NCBI Taxonomy" id="410659"/>
    <lineage>
        <taxon>unclassified sequences</taxon>
        <taxon>metagenomes</taxon>
        <taxon>ecological metagenomes</taxon>
    </lineage>
</organism>
<sequence length="92" mass="9940">MVNQQVLKLTRSPGRQVGSAITFTVSIDFQVGSICPRSIADSLHAILVNKSDINPEDFIGTGHHSSTFRIRMSIVPRCNMRAGLAVETAGLC</sequence>
<protein>
    <submittedName>
        <fullName evidence="1">Uncharacterized protein</fullName>
    </submittedName>
</protein>
<proteinExistence type="predicted"/>